<dbReference type="PANTHER" id="PTHR22946">
    <property type="entry name" value="DIENELACTONE HYDROLASE DOMAIN-CONTAINING PROTEIN-RELATED"/>
    <property type="match status" value="1"/>
</dbReference>
<name>A0A4R5PCP6_9MYCO</name>
<comment type="similarity">
    <text evidence="1">Belongs to the AB hydrolase superfamily.</text>
</comment>
<dbReference type="InterPro" id="IPR050261">
    <property type="entry name" value="FrsA_esterase"/>
</dbReference>
<proteinExistence type="inferred from homology"/>
<dbReference type="EMBL" id="RXLR01000014">
    <property type="protein sequence ID" value="TDH22124.1"/>
    <property type="molecule type" value="Genomic_DNA"/>
</dbReference>
<dbReference type="InterPro" id="IPR029058">
    <property type="entry name" value="AB_hydrolase_fold"/>
</dbReference>
<reference evidence="3 4" key="1">
    <citation type="journal article" date="2019" name="Sci. Rep.">
        <title>Extended insight into the Mycobacterium chelonae-abscessus complex through whole genome sequencing of Mycobacterium salmoniphilum outbreak and Mycobacterium salmoniphilum-like strains.</title>
        <authorList>
            <person name="Behra P.R.K."/>
            <person name="Das S."/>
            <person name="Pettersson B.M.F."/>
            <person name="Shirreff L."/>
            <person name="DuCote T."/>
            <person name="Jacobsson K.G."/>
            <person name="Ennis D.G."/>
            <person name="Kirsebom L.A."/>
        </authorList>
    </citation>
    <scope>NUCLEOTIDE SEQUENCE [LARGE SCALE GENOMIC DNA]</scope>
    <source>
        <strain evidence="3 4">DSM 45524</strain>
    </source>
</reference>
<evidence type="ECO:0000256" key="2">
    <source>
        <dbReference type="ARBA" id="ARBA00022801"/>
    </source>
</evidence>
<keyword evidence="2 3" id="KW-0378">Hydrolase</keyword>
<protein>
    <submittedName>
        <fullName evidence="3">Alpha/beta hydrolase</fullName>
    </submittedName>
</protein>
<dbReference type="Gene3D" id="3.40.50.1820">
    <property type="entry name" value="alpha/beta hydrolase"/>
    <property type="match status" value="1"/>
</dbReference>
<sequence length="450" mass="48695">MASLNPQVKRVFVSALALTRSTEYAARSLGVAPFLPALFVDRFTHLGGIAPSVFSVQLDACRSFDDERWAAHWEAFATEHLAIADIALSSLGAPAVRDLLDAADADRTHRLGELLAPAVEILADRGAVAAPDAVGEFSARKPEARDAAIALDALIKAMVYEFAAAWPGWTSRRLRAYETSHRLCEVVLTALAPAMGLTVETVRIPCGGNDHVRGYLIAPEGARQLPTVLITNGLEGSLAETTLPLLKYRTEDMAYFVMEMPGTYNYRRPLTPQSERVYSAVIDFLAADRRADAERIGMLGVSFGAYWATRMAAVEPRLRVAIANGAPADRSLAPTGALGVPEIIVSTIQRTVGADGLLDMIGKIKQLSLRDHLSRIGIPLLVLNGADDTLVRVEDSIDIATYAPDAKLVLYADDDHCAMKNAEAWFDLAVRFLRDELGATVTASHTGQFR</sequence>
<dbReference type="GO" id="GO:0016787">
    <property type="term" value="F:hydrolase activity"/>
    <property type="evidence" value="ECO:0007669"/>
    <property type="project" value="UniProtKB-KW"/>
</dbReference>
<gene>
    <name evidence="3" type="ORF">EJ571_09260</name>
</gene>
<dbReference type="Proteomes" id="UP000295627">
    <property type="component" value="Unassembled WGS sequence"/>
</dbReference>
<dbReference type="SUPFAM" id="SSF53474">
    <property type="entry name" value="alpha/beta-Hydrolases"/>
    <property type="match status" value="1"/>
</dbReference>
<accession>A0A4R5PCP6</accession>
<evidence type="ECO:0000256" key="1">
    <source>
        <dbReference type="ARBA" id="ARBA00008645"/>
    </source>
</evidence>
<dbReference type="AlphaFoldDB" id="A0A4R5PCP6"/>
<dbReference type="InterPro" id="IPR010520">
    <property type="entry name" value="FrsA-like"/>
</dbReference>
<dbReference type="PANTHER" id="PTHR22946:SF12">
    <property type="entry name" value="CONIDIAL PIGMENT BIOSYNTHESIS PROTEIN AYG1 (AFU_ORTHOLOGUE AFUA_2G17550)"/>
    <property type="match status" value="1"/>
</dbReference>
<evidence type="ECO:0000313" key="4">
    <source>
        <dbReference type="Proteomes" id="UP000295627"/>
    </source>
</evidence>
<dbReference type="Pfam" id="PF06500">
    <property type="entry name" value="FrsA-like"/>
    <property type="match status" value="1"/>
</dbReference>
<evidence type="ECO:0000313" key="3">
    <source>
        <dbReference type="EMBL" id="TDH22124.1"/>
    </source>
</evidence>
<organism evidence="3 4">
    <name type="scientific">Mycobacteroides franklinii</name>
    <dbReference type="NCBI Taxonomy" id="948102"/>
    <lineage>
        <taxon>Bacteria</taxon>
        <taxon>Bacillati</taxon>
        <taxon>Actinomycetota</taxon>
        <taxon>Actinomycetes</taxon>
        <taxon>Mycobacteriales</taxon>
        <taxon>Mycobacteriaceae</taxon>
        <taxon>Mycobacteroides</taxon>
    </lineage>
</organism>
<comment type="caution">
    <text evidence="3">The sequence shown here is derived from an EMBL/GenBank/DDBJ whole genome shotgun (WGS) entry which is preliminary data.</text>
</comment>